<dbReference type="GeneID" id="19171591"/>
<organism evidence="2 3">
    <name type="scientific">Capronia epimyces CBS 606.96</name>
    <dbReference type="NCBI Taxonomy" id="1182542"/>
    <lineage>
        <taxon>Eukaryota</taxon>
        <taxon>Fungi</taxon>
        <taxon>Dikarya</taxon>
        <taxon>Ascomycota</taxon>
        <taxon>Pezizomycotina</taxon>
        <taxon>Eurotiomycetes</taxon>
        <taxon>Chaetothyriomycetidae</taxon>
        <taxon>Chaetothyriales</taxon>
        <taxon>Herpotrichiellaceae</taxon>
        <taxon>Capronia</taxon>
    </lineage>
</organism>
<feature type="domain" description="Heterokaryon incompatibility" evidence="1">
    <location>
        <begin position="309"/>
        <end position="399"/>
    </location>
</feature>
<evidence type="ECO:0000313" key="3">
    <source>
        <dbReference type="Proteomes" id="UP000019478"/>
    </source>
</evidence>
<gene>
    <name evidence="2" type="ORF">A1O3_07493</name>
</gene>
<evidence type="ECO:0000259" key="1">
    <source>
        <dbReference type="Pfam" id="PF06985"/>
    </source>
</evidence>
<dbReference type="OrthoDB" id="2426273at2759"/>
<dbReference type="Proteomes" id="UP000019478">
    <property type="component" value="Unassembled WGS sequence"/>
</dbReference>
<dbReference type="HOGENOM" id="CLU_009388_3_0_1"/>
<dbReference type="EMBL" id="AMGY01000006">
    <property type="protein sequence ID" value="EXJ81203.1"/>
    <property type="molecule type" value="Genomic_DNA"/>
</dbReference>
<reference evidence="2 3" key="1">
    <citation type="submission" date="2013-03" db="EMBL/GenBank/DDBJ databases">
        <title>The Genome Sequence of Capronia epimyces CBS 606.96.</title>
        <authorList>
            <consortium name="The Broad Institute Genomics Platform"/>
            <person name="Cuomo C."/>
            <person name="de Hoog S."/>
            <person name="Gorbushina A."/>
            <person name="Walker B."/>
            <person name="Young S.K."/>
            <person name="Zeng Q."/>
            <person name="Gargeya S."/>
            <person name="Fitzgerald M."/>
            <person name="Haas B."/>
            <person name="Abouelleil A."/>
            <person name="Allen A.W."/>
            <person name="Alvarado L."/>
            <person name="Arachchi H.M."/>
            <person name="Berlin A.M."/>
            <person name="Chapman S.B."/>
            <person name="Gainer-Dewar J."/>
            <person name="Goldberg J."/>
            <person name="Griggs A."/>
            <person name="Gujja S."/>
            <person name="Hansen M."/>
            <person name="Howarth C."/>
            <person name="Imamovic A."/>
            <person name="Ireland A."/>
            <person name="Larimer J."/>
            <person name="McCowan C."/>
            <person name="Murphy C."/>
            <person name="Pearson M."/>
            <person name="Poon T.W."/>
            <person name="Priest M."/>
            <person name="Roberts A."/>
            <person name="Saif S."/>
            <person name="Shea T."/>
            <person name="Sisk P."/>
            <person name="Sykes S."/>
            <person name="Wortman J."/>
            <person name="Nusbaum C."/>
            <person name="Birren B."/>
        </authorList>
    </citation>
    <scope>NUCLEOTIDE SEQUENCE [LARGE SCALE GENOMIC DNA]</scope>
    <source>
        <strain evidence="2 3">CBS 606.96</strain>
    </source>
</reference>
<proteinExistence type="predicted"/>
<protein>
    <recommendedName>
        <fullName evidence="1">Heterokaryon incompatibility domain-containing protein</fullName>
    </recommendedName>
</protein>
<sequence>MDHLPEVRNPAFPPLEIEYLREYEPAVLQYDNLGFDGFPARAGWERQNLLAGTFDFTEQQRPRAVAAFLQQWLYFGLLSAALGHQHTIATILKDFTRVSDTTGRRILTTSNLERYLQQRKTNLSAEELHSDSITVQTFDAMLSETQLHVARYMCRGGAESETHPMRAYTEISLSIMDLGLVLTRAKKRIWPSSRALGWQRSEFVLTRMSDSGWCPSDITMLSKLMTPTGMYFASLFRPRLWQKDHVAGGCTEDFCRVMNVPGTELAQYQTLIPTYVLTDTIPVVQLLEEGSGDAVLVLSAVHFQDISQYVARSHVWIEGLGNQDSNALPRCQLSRLQKLVDQVSGNRSTPFWIDTLCIPQSNYRPHLQPYRLRAINEMNHVYRNATAVLVLDSELAATSTTAPIEEQLARLSCSSWLRRLWTLQEAVLGVKVLLQFVDGAVNLMTDIIQRLQDDSNFFRLTQVVFTEFVDFPWRIALLRQQGGGHRIIKLWNACQYRDTSELQDEALCLTILLGLDTRLITSTPVEVRWRTFPLQQATFPKDLVFTSGPRVPLDGFRWAPVSFIRRPATQTATLLLAMGTGLATAEGITISASGWLFQPPRTEFRQEYPGFWLLDSTTDRWFCVEQRTVPNDGMAPWGQLRGTIQQHSNIGLIVNQDMGRTTFALGILVAVDTKNAAESDRVFSRLLTTVNVKLEQQNRWPTLQTWRREESDNSDLNRGCWTISGTPVAASQRWCIG</sequence>
<name>W9XLV6_9EURO</name>
<dbReference type="RefSeq" id="XP_007735791.1">
    <property type="nucleotide sequence ID" value="XM_007737601.1"/>
</dbReference>
<accession>W9XLV6</accession>
<keyword evidence="3" id="KW-1185">Reference proteome</keyword>
<dbReference type="AlphaFoldDB" id="W9XLV6"/>
<dbReference type="eggNOG" id="ENOG502SQ4R">
    <property type="taxonomic scope" value="Eukaryota"/>
</dbReference>
<dbReference type="PANTHER" id="PTHR39596:SF2">
    <property type="entry name" value="HET DOMAIN PROTEIN (AFU_ORTHOLOGUE AFUA_1G17550)-RELATED"/>
    <property type="match status" value="1"/>
</dbReference>
<dbReference type="Pfam" id="PF06985">
    <property type="entry name" value="HET"/>
    <property type="match status" value="1"/>
</dbReference>
<evidence type="ECO:0000313" key="2">
    <source>
        <dbReference type="EMBL" id="EXJ81203.1"/>
    </source>
</evidence>
<dbReference type="InterPro" id="IPR010730">
    <property type="entry name" value="HET"/>
</dbReference>
<comment type="caution">
    <text evidence="2">The sequence shown here is derived from an EMBL/GenBank/DDBJ whole genome shotgun (WGS) entry which is preliminary data.</text>
</comment>
<dbReference type="PANTHER" id="PTHR39596">
    <property type="match status" value="1"/>
</dbReference>
<dbReference type="STRING" id="1182542.W9XLV6"/>